<feature type="region of interest" description="Disordered" evidence="18">
    <location>
        <begin position="608"/>
        <end position="638"/>
    </location>
</feature>
<reference evidence="23" key="1">
    <citation type="submission" date="2023-07" db="EMBL/GenBank/DDBJ databases">
        <title>A draft genome of Kazachstania heterogenica Y-27499.</title>
        <authorList>
            <person name="Donic C."/>
            <person name="Kralova J.S."/>
            <person name="Fidel L."/>
            <person name="Ben-Dor S."/>
            <person name="Jung S."/>
        </authorList>
    </citation>
    <scope>NUCLEOTIDE SEQUENCE [LARGE SCALE GENOMIC DNA]</scope>
    <source>
        <strain evidence="23">Y27499</strain>
    </source>
</reference>
<keyword evidence="8" id="KW-0418">Kinase</keyword>
<keyword evidence="10" id="KW-0067">ATP-binding</keyword>
<dbReference type="InterPro" id="IPR019039">
    <property type="entry name" value="T4-Rnl1-like_N"/>
</dbReference>
<name>A0AAN7WSS5_9SACH</name>
<evidence type="ECO:0000256" key="15">
    <source>
        <dbReference type="ARBA" id="ARBA00073988"/>
    </source>
</evidence>
<evidence type="ECO:0000256" key="12">
    <source>
        <dbReference type="ARBA" id="ARBA00034038"/>
    </source>
</evidence>
<evidence type="ECO:0000259" key="21">
    <source>
        <dbReference type="Pfam" id="PF09511"/>
    </source>
</evidence>
<evidence type="ECO:0000256" key="16">
    <source>
        <dbReference type="PIRNR" id="PIRNR019634"/>
    </source>
</evidence>
<evidence type="ECO:0000313" key="23">
    <source>
        <dbReference type="Proteomes" id="UP001306508"/>
    </source>
</evidence>
<dbReference type="InterPro" id="IPR015965">
    <property type="entry name" value="tRNA_lig_PDEase"/>
</dbReference>
<dbReference type="Gene3D" id="3.40.50.300">
    <property type="entry name" value="P-loop containing nucleotide triphosphate hydrolases"/>
    <property type="match status" value="1"/>
</dbReference>
<keyword evidence="2 16" id="KW-0436">Ligase</keyword>
<comment type="similarity">
    <text evidence="14 16">Belongs to the TRL1 family.</text>
</comment>
<evidence type="ECO:0000256" key="17">
    <source>
        <dbReference type="PIRSR" id="PIRSR019634-50"/>
    </source>
</evidence>
<dbReference type="EC" id="6.5.1.3" evidence="1 16"/>
<keyword evidence="23" id="KW-1185">Reference proteome</keyword>
<dbReference type="SUPFAM" id="SSF56091">
    <property type="entry name" value="DNA ligase/mRNA capping enzyme, catalytic domain"/>
    <property type="match status" value="1"/>
</dbReference>
<evidence type="ECO:0000256" key="9">
    <source>
        <dbReference type="ARBA" id="ARBA00022801"/>
    </source>
</evidence>
<sequence length="843" mass="97492">MSSSLSVKELCAQLEEASLLPSRGRAQKIECQLAHSDMKINSWKFNEWDYGKNNITLPCNARGLFISQDKDDPKIITRGYDKFFNINEVPTTKWDFIKKNTMGPYEVSIKANGCIIFISGLDDGSLVVCSKHSTGPREDVNRNHAEAGERFLMDQLQNLGIDSKQLGKELYENNVTAVAEYCDDTFEEHILEYTGNKRGLYLHGINQNTPDFHTWPFDKVATFAEKYGFKKINYMIKETVDDLKVFLNDCSEKGSFEGQEIEGFVIRGKMANNPSKPFFFKYKFEEPYLMYRQWREVTKDYLTKRRRVFKFKKHGFITNKYLDFVIPILESDNKLYEDYLLGFGVIKLRNMFLENLGLTGLEILNRELVEGWETQNAIDYNKVDERTKFLIFPISVIGCGKTTTAVTLTNLFPNAWGHIQNDDIHGKDKSMLMKKSLELLANENIKCVFVDRNNHQFRERQQLFEWVDELKESYLPYDQNIKIIGISFAPYDKMDIIKDVTTKRVLARGDNHQTIKLEKYGEKKVLGIMSGFWKRYQPVNPDRSPDDKFDLVINLDFESNNDKSTLTNVKVILAEIHNKYPVLIPEIPNETSISKAFEKSLEYKPSKTVTFNDTSNKQKDKKMKNKSNNNNKKPAKKARNLRPVYFSLNVELGPIRAAIDKLVMQNLGKIPNEPMVSLNKLFFQNKFQKEFHVTLCHISQKKYGDKSQEEIWGKYMTHYDPTLKLFENDKEKDIGKVLKTGDNIKIKLVKLLWDNNIVTVVAEFLLDKNKCFFIETPNGIIEGFKCANSIPHITVGILTEDTKPVYSNTLCELASTNGVLGTDFYELEFQDSKEYSGEVYINL</sequence>
<dbReference type="Pfam" id="PF08303">
    <property type="entry name" value="tRNA_lig_kinase"/>
    <property type="match status" value="1"/>
</dbReference>
<dbReference type="GO" id="GO:0005634">
    <property type="term" value="C:nucleus"/>
    <property type="evidence" value="ECO:0007669"/>
    <property type="project" value="TreeGrafter"/>
</dbReference>
<dbReference type="Pfam" id="PF09511">
    <property type="entry name" value="RNA_lig_T4_1"/>
    <property type="match status" value="1"/>
</dbReference>
<feature type="domain" description="T4 RNA ligase 1-like N-terminal" evidence="21">
    <location>
        <begin position="60"/>
        <end position="289"/>
    </location>
</feature>
<evidence type="ECO:0000256" key="4">
    <source>
        <dbReference type="ARBA" id="ARBA00022694"/>
    </source>
</evidence>
<dbReference type="InterPro" id="IPR012387">
    <property type="entry name" value="Trl1_fun"/>
</dbReference>
<gene>
    <name evidence="22" type="ORF">RI543_003394</name>
</gene>
<dbReference type="GO" id="GO:0008081">
    <property type="term" value="F:phosphoric diester hydrolase activity"/>
    <property type="evidence" value="ECO:0007669"/>
    <property type="project" value="InterPro"/>
</dbReference>
<dbReference type="Pfam" id="PF08302">
    <property type="entry name" value="tRNA_lig_CPD"/>
    <property type="match status" value="1"/>
</dbReference>
<keyword evidence="6" id="KW-0547">Nucleotide-binding</keyword>
<dbReference type="GO" id="GO:0051730">
    <property type="term" value="F:GTP-dependent polyribonucleotide 5'-hydroxyl-kinase activity"/>
    <property type="evidence" value="ECO:0007669"/>
    <property type="project" value="InterPro"/>
</dbReference>
<evidence type="ECO:0000256" key="1">
    <source>
        <dbReference type="ARBA" id="ARBA00012724"/>
    </source>
</evidence>
<keyword evidence="4 16" id="KW-0819">tRNA processing</keyword>
<proteinExistence type="inferred from homology"/>
<organism evidence="22 23">
    <name type="scientific">Arxiozyma heterogenica</name>
    <dbReference type="NCBI Taxonomy" id="278026"/>
    <lineage>
        <taxon>Eukaryota</taxon>
        <taxon>Fungi</taxon>
        <taxon>Dikarya</taxon>
        <taxon>Ascomycota</taxon>
        <taxon>Saccharomycotina</taxon>
        <taxon>Saccharomycetes</taxon>
        <taxon>Saccharomycetales</taxon>
        <taxon>Saccharomycetaceae</taxon>
        <taxon>Arxiozyma</taxon>
    </lineage>
</organism>
<evidence type="ECO:0000256" key="8">
    <source>
        <dbReference type="ARBA" id="ARBA00022777"/>
    </source>
</evidence>
<evidence type="ECO:0000256" key="18">
    <source>
        <dbReference type="SAM" id="MobiDB-lite"/>
    </source>
</evidence>
<feature type="active site" description="N6-AMP-lysine intermediate" evidence="17">
    <location>
        <position position="110"/>
    </location>
</feature>
<evidence type="ECO:0000256" key="10">
    <source>
        <dbReference type="ARBA" id="ARBA00022840"/>
    </source>
</evidence>
<evidence type="ECO:0000256" key="6">
    <source>
        <dbReference type="ARBA" id="ARBA00022741"/>
    </source>
</evidence>
<dbReference type="GO" id="GO:0004519">
    <property type="term" value="F:endonuclease activity"/>
    <property type="evidence" value="ECO:0007669"/>
    <property type="project" value="UniProtKB-KW"/>
</dbReference>
<feature type="domain" description="tRNA ligase phosphodiesterase" evidence="19">
    <location>
        <begin position="564"/>
        <end position="843"/>
    </location>
</feature>
<keyword evidence="7" id="KW-0255">Endonuclease</keyword>
<protein>
    <recommendedName>
        <fullName evidence="15 16">tRNA ligase</fullName>
        <ecNumber evidence="1 16">6.5.1.3</ecNumber>
    </recommendedName>
</protein>
<evidence type="ECO:0000256" key="5">
    <source>
        <dbReference type="ARBA" id="ARBA00022722"/>
    </source>
</evidence>
<evidence type="ECO:0000256" key="13">
    <source>
        <dbReference type="ARBA" id="ARBA00055002"/>
    </source>
</evidence>
<dbReference type="EMBL" id="JAWIZZ010000047">
    <property type="protein sequence ID" value="KAK5779503.1"/>
    <property type="molecule type" value="Genomic_DNA"/>
</dbReference>
<dbReference type="PANTHER" id="PTHR32004">
    <property type="entry name" value="TRNA LIGASE"/>
    <property type="match status" value="1"/>
</dbReference>
<keyword evidence="11" id="KW-0511">Multifunctional enzyme</keyword>
<dbReference type="GO" id="GO:0006388">
    <property type="term" value="P:tRNA splicing, via endonucleolytic cleavage and ligation"/>
    <property type="evidence" value="ECO:0007669"/>
    <property type="project" value="UniProtKB-UniRule"/>
</dbReference>
<dbReference type="Proteomes" id="UP001306508">
    <property type="component" value="Unassembled WGS sequence"/>
</dbReference>
<comment type="caution">
    <text evidence="22">The sequence shown here is derived from an EMBL/GenBank/DDBJ whole genome shotgun (WGS) entry which is preliminary data.</text>
</comment>
<evidence type="ECO:0000259" key="20">
    <source>
        <dbReference type="Pfam" id="PF08303"/>
    </source>
</evidence>
<dbReference type="GO" id="GO:0003972">
    <property type="term" value="F:RNA ligase (ATP) activity"/>
    <property type="evidence" value="ECO:0007669"/>
    <property type="project" value="UniProtKB-UniRule"/>
</dbReference>
<keyword evidence="5" id="KW-0540">Nuclease</keyword>
<dbReference type="FunFam" id="3.40.50.300:FF:001934">
    <property type="entry name" value="tRNA ligase"/>
    <property type="match status" value="1"/>
</dbReference>
<keyword evidence="9" id="KW-0378">Hydrolase</keyword>
<dbReference type="InterPro" id="IPR027417">
    <property type="entry name" value="P-loop_NTPase"/>
</dbReference>
<comment type="catalytic activity">
    <reaction evidence="12 16">
        <text>ATP + (ribonucleotide)n-3'-hydroxyl + 5'-phospho-(ribonucleotide)m = (ribonucleotide)n+m + AMP + diphosphate.</text>
        <dbReference type="EC" id="6.5.1.3"/>
    </reaction>
</comment>
<dbReference type="PIRSF" id="PIRSF019634">
    <property type="entry name" value="tRNA_lig_yeast"/>
    <property type="match status" value="1"/>
</dbReference>
<keyword evidence="3" id="KW-0808">Transferase</keyword>
<evidence type="ECO:0000256" key="14">
    <source>
        <dbReference type="ARBA" id="ARBA00061627"/>
    </source>
</evidence>
<dbReference type="PANTHER" id="PTHR32004:SF1">
    <property type="entry name" value="TRNA LIGASE"/>
    <property type="match status" value="1"/>
</dbReference>
<comment type="function">
    <text evidence="13">One of the two proteins required for the splicing of precursor tRNA molecules containing introns. The ligation activity requires three enzymatic activities: phosphorylation of the 5' terminus of the 3' half-tRNA in the presence of ATP, opening of the 2'3'-cyclic phosphodiester bond of the 5' half-tRNA leaving a 2'-phosphomonoester and ligation of the two tRNA halves in an ATP-dependent reaction.</text>
</comment>
<evidence type="ECO:0000313" key="22">
    <source>
        <dbReference type="EMBL" id="KAK5779503.1"/>
    </source>
</evidence>
<evidence type="ECO:0000256" key="7">
    <source>
        <dbReference type="ARBA" id="ARBA00022759"/>
    </source>
</evidence>
<evidence type="ECO:0000256" key="3">
    <source>
        <dbReference type="ARBA" id="ARBA00022679"/>
    </source>
</evidence>
<dbReference type="InterPro" id="IPR015966">
    <property type="entry name" value="tRNA_lig_kin_fungi"/>
</dbReference>
<feature type="domain" description="tRNA ligase kinase" evidence="20">
    <location>
        <begin position="390"/>
        <end position="557"/>
    </location>
</feature>
<evidence type="ECO:0000256" key="2">
    <source>
        <dbReference type="ARBA" id="ARBA00022598"/>
    </source>
</evidence>
<evidence type="ECO:0000256" key="11">
    <source>
        <dbReference type="ARBA" id="ARBA00023268"/>
    </source>
</evidence>
<dbReference type="GO" id="GO:0005524">
    <property type="term" value="F:ATP binding"/>
    <property type="evidence" value="ECO:0007669"/>
    <property type="project" value="UniProtKB-UniRule"/>
</dbReference>
<evidence type="ECO:0000259" key="19">
    <source>
        <dbReference type="Pfam" id="PF08302"/>
    </source>
</evidence>
<dbReference type="AlphaFoldDB" id="A0AAN7WSS5"/>
<accession>A0AAN7WSS5</accession>